<evidence type="ECO:0000259" key="4">
    <source>
        <dbReference type="PROSITE" id="PS51206"/>
    </source>
</evidence>
<evidence type="ECO:0000256" key="3">
    <source>
        <dbReference type="SAM" id="MobiDB-lite"/>
    </source>
</evidence>
<dbReference type="OrthoDB" id="2131500at2759"/>
<keyword evidence="1" id="KW-0547">Nucleotide-binding</keyword>
<accession>A0A138ZWZ4</accession>
<sequence>MPVFFECFKSFVEGQAPTSHDWTLAQFTNQHAMFPYLCELVGGGDPADLIKPYFDFDLKSKSLTAPGAEELTAIYDFFEAEVRSLFSNLPPNARIVTAHREPAVVKGAMKMSFRVWILGALSTREDLSKISSAIPNFEHAPDRVRACFKNTDAPLFDISVYQKNRKLNLPTKQKEPTDLRVMIPMSDVPIEDYLATHFDPDWPRLTLDTTKVPPKTTAATQNKKPRAAPKNNKKDKGTGEAAGLPQGSAGDSDLPVQKRKKTPALPTVSTIANTLQNNLPGNERLLNQVISIPTDTCWSVEGTKLTPTNCLECLVNQDHMHSSTKHSSLYLNPNRSVKANCFSHGTRDLDSDDARHTHYACGLMYVKVSEDTSAYESLKDSLCEYAQVHGYRKLIAEDGLIYKPVTGAPYAYERFMEPNAFINFVFYNNLWLLNSNIQFGINLVRFLEKRVDQRIPEMTSVPSSAIVQKYFNMTFPETGEDTPLFDKILDLQFGPYLEVKRFLMMCFGRLFSIRDAWQFMLYLKGVPSSGKSTIINVIANMFTSHGVFSAGFENRFGLSGWYDKEVVIADDLPKNFADMLHPRTLQTMITMGRLRIKRKGRPPSDVKWDIGLLFGGNHDLAYKYDDQGQISRRLIEAVFTKVPLPEDIIPNLEERICREEIPALIKRFATTYRQYLLEHSNHAIHLFCPEHFLAARDETRRNTSPLYAFLAYYYELAPGSRMDYADIQAAYTAHKNLPPATRLEHATFMLVNPQYTVERLKNLCVYCLHPACKGCCPQYNRKRTNRIIVHNIRATAQME</sequence>
<dbReference type="PROSITE" id="PS51206">
    <property type="entry name" value="SF3_HELICASE_1"/>
    <property type="match status" value="1"/>
</dbReference>
<dbReference type="InterPro" id="IPR014015">
    <property type="entry name" value="Helicase_SF3_DNA-vir"/>
</dbReference>
<dbReference type="Gene3D" id="3.40.50.300">
    <property type="entry name" value="P-loop containing nucleotide triphosphate hydrolases"/>
    <property type="match status" value="1"/>
</dbReference>
<gene>
    <name evidence="5" type="ORF">M427DRAFT_50062</name>
</gene>
<dbReference type="InterPro" id="IPR045455">
    <property type="entry name" value="NrS-1_pol-like_helicase"/>
</dbReference>
<evidence type="ECO:0000313" key="6">
    <source>
        <dbReference type="Proteomes" id="UP000070544"/>
    </source>
</evidence>
<feature type="compositionally biased region" description="Low complexity" evidence="3">
    <location>
        <begin position="209"/>
        <end position="222"/>
    </location>
</feature>
<keyword evidence="6" id="KW-1185">Reference proteome</keyword>
<dbReference type="Proteomes" id="UP000070544">
    <property type="component" value="Unassembled WGS sequence"/>
</dbReference>
<dbReference type="Pfam" id="PF19263">
    <property type="entry name" value="DUF5906"/>
    <property type="match status" value="1"/>
</dbReference>
<evidence type="ECO:0000256" key="1">
    <source>
        <dbReference type="ARBA" id="ARBA00022741"/>
    </source>
</evidence>
<keyword evidence="2" id="KW-0067">ATP-binding</keyword>
<dbReference type="InterPro" id="IPR027417">
    <property type="entry name" value="P-loop_NTPase"/>
</dbReference>
<dbReference type="GO" id="GO:0005524">
    <property type="term" value="F:ATP binding"/>
    <property type="evidence" value="ECO:0007669"/>
    <property type="project" value="UniProtKB-KW"/>
</dbReference>
<organism evidence="5 6">
    <name type="scientific">Gonapodya prolifera (strain JEL478)</name>
    <name type="common">Monoblepharis prolifera</name>
    <dbReference type="NCBI Taxonomy" id="1344416"/>
    <lineage>
        <taxon>Eukaryota</taxon>
        <taxon>Fungi</taxon>
        <taxon>Fungi incertae sedis</taxon>
        <taxon>Chytridiomycota</taxon>
        <taxon>Chytridiomycota incertae sedis</taxon>
        <taxon>Monoblepharidomycetes</taxon>
        <taxon>Monoblepharidales</taxon>
        <taxon>Gonapodyaceae</taxon>
        <taxon>Gonapodya</taxon>
    </lineage>
</organism>
<evidence type="ECO:0000256" key="2">
    <source>
        <dbReference type="ARBA" id="ARBA00022840"/>
    </source>
</evidence>
<reference evidence="5 6" key="1">
    <citation type="journal article" date="2015" name="Genome Biol. Evol.">
        <title>Phylogenomic analyses indicate that early fungi evolved digesting cell walls of algal ancestors of land plants.</title>
        <authorList>
            <person name="Chang Y."/>
            <person name="Wang S."/>
            <person name="Sekimoto S."/>
            <person name="Aerts A.L."/>
            <person name="Choi C."/>
            <person name="Clum A."/>
            <person name="LaButti K.M."/>
            <person name="Lindquist E.A."/>
            <person name="Yee Ngan C."/>
            <person name="Ohm R.A."/>
            <person name="Salamov A.A."/>
            <person name="Grigoriev I.V."/>
            <person name="Spatafora J.W."/>
            <person name="Berbee M.L."/>
        </authorList>
    </citation>
    <scope>NUCLEOTIDE SEQUENCE [LARGE SCALE GENOMIC DNA]</scope>
    <source>
        <strain evidence="5 6">JEL478</strain>
    </source>
</reference>
<feature type="domain" description="SF3 helicase" evidence="4">
    <location>
        <begin position="498"/>
        <end position="652"/>
    </location>
</feature>
<dbReference type="EMBL" id="KQ965897">
    <property type="protein sequence ID" value="KXS09030.1"/>
    <property type="molecule type" value="Genomic_DNA"/>
</dbReference>
<dbReference type="SUPFAM" id="SSF52540">
    <property type="entry name" value="P-loop containing nucleoside triphosphate hydrolases"/>
    <property type="match status" value="1"/>
</dbReference>
<protein>
    <recommendedName>
        <fullName evidence="4">SF3 helicase domain-containing protein</fullName>
    </recommendedName>
</protein>
<feature type="region of interest" description="Disordered" evidence="3">
    <location>
        <begin position="204"/>
        <end position="262"/>
    </location>
</feature>
<evidence type="ECO:0000313" key="5">
    <source>
        <dbReference type="EMBL" id="KXS09030.1"/>
    </source>
</evidence>
<proteinExistence type="predicted"/>
<name>A0A138ZWZ4_GONPJ</name>
<dbReference type="AlphaFoldDB" id="A0A138ZWZ4"/>